<protein>
    <recommendedName>
        <fullName evidence="2">Right handed beta helix domain-containing protein</fullName>
    </recommendedName>
</protein>
<dbReference type="AlphaFoldDB" id="A0A0F9PRI8"/>
<evidence type="ECO:0008006" key="2">
    <source>
        <dbReference type="Google" id="ProtNLM"/>
    </source>
</evidence>
<name>A0A0F9PRI8_9ZZZZ</name>
<comment type="caution">
    <text evidence="1">The sequence shown here is derived from an EMBL/GenBank/DDBJ whole genome shotgun (WGS) entry which is preliminary data.</text>
</comment>
<dbReference type="InterPro" id="IPR011050">
    <property type="entry name" value="Pectin_lyase_fold/virulence"/>
</dbReference>
<evidence type="ECO:0000313" key="1">
    <source>
        <dbReference type="EMBL" id="KKN27252.1"/>
    </source>
</evidence>
<sequence length="351" mass="37415">MRKFILLILLILTTPLFAVDTDITKRPTSYWWTGNPSRDIGWNWAKDINNTVRGSRGTGQVFYVDSNVANEGDGRTITGAKDTVEEGIQLLIANRGDVLYVLQGHNEDDTAAAVPLFDADIAGSTIKGIGEGSLMPTLDFVYATSTCKIGAVNVRVENIRFRTSANAVTIGLEVESGADYPQIIGCEFGFAETSTDEFAIAIKVGTSTGAVIVGNRFQAGGQAAVVAINIEDADYCTIAYNTILGDHSTAQITNAIQLCEYLTIEDNILWNGDTAALKAEPVWELLAGTIGISRRNYAACNVGNASLAFVGDGIYNFGNYYNETPSGGVAAFNIDFTAASTTGTIVPTDGR</sequence>
<proteinExistence type="predicted"/>
<organism evidence="1">
    <name type="scientific">marine sediment metagenome</name>
    <dbReference type="NCBI Taxonomy" id="412755"/>
    <lineage>
        <taxon>unclassified sequences</taxon>
        <taxon>metagenomes</taxon>
        <taxon>ecological metagenomes</taxon>
    </lineage>
</organism>
<dbReference type="SUPFAM" id="SSF51126">
    <property type="entry name" value="Pectin lyase-like"/>
    <property type="match status" value="1"/>
</dbReference>
<accession>A0A0F9PRI8</accession>
<dbReference type="EMBL" id="LAZR01002654">
    <property type="protein sequence ID" value="KKN27252.1"/>
    <property type="molecule type" value="Genomic_DNA"/>
</dbReference>
<gene>
    <name evidence="1" type="ORF">LCGC14_0866610</name>
</gene>
<reference evidence="1" key="1">
    <citation type="journal article" date="2015" name="Nature">
        <title>Complex archaea that bridge the gap between prokaryotes and eukaryotes.</title>
        <authorList>
            <person name="Spang A."/>
            <person name="Saw J.H."/>
            <person name="Jorgensen S.L."/>
            <person name="Zaremba-Niedzwiedzka K."/>
            <person name="Martijn J."/>
            <person name="Lind A.E."/>
            <person name="van Eijk R."/>
            <person name="Schleper C."/>
            <person name="Guy L."/>
            <person name="Ettema T.J."/>
        </authorList>
    </citation>
    <scope>NUCLEOTIDE SEQUENCE</scope>
</reference>